<dbReference type="Gene3D" id="3.30.66.10">
    <property type="entry name" value="DNA topoisomerase I domain"/>
    <property type="match status" value="1"/>
</dbReference>
<dbReference type="CDD" id="cd00659">
    <property type="entry name" value="Topo_IB_C"/>
    <property type="match status" value="1"/>
</dbReference>
<dbReference type="InterPro" id="IPR035447">
    <property type="entry name" value="DNA_topo_I_N_sf"/>
</dbReference>
<reference evidence="3 4" key="1">
    <citation type="journal article" date="2012" name="BMC Genomics">
        <title>Comparative genomics of the classical Bordetella subspecies: the evolution and exchange of virulence-associated diversity amongst closely related pathogens.</title>
        <authorList>
            <person name="Park J."/>
            <person name="Zhang Y."/>
            <person name="Buboltz A.M."/>
            <person name="Zhang X."/>
            <person name="Schuster S.C."/>
            <person name="Ahuja U."/>
            <person name="Liu M."/>
            <person name="Miller J.F."/>
            <person name="Sebaihia M."/>
            <person name="Bentley S.D."/>
            <person name="Parkhill J."/>
            <person name="Harvill E.T."/>
        </authorList>
    </citation>
    <scope>NUCLEOTIDE SEQUENCE [LARGE SCALE GENOMIC DNA]</scope>
    <source>
        <strain evidence="3 4">253</strain>
    </source>
</reference>
<accession>A0A0C6P034</accession>
<sequence>MSPAAPAALRYVDDSRPGLARRRLPGGKFAYYDANGRRVRDPGTLARIAALAIPPAYREVWICARADGHLQATGRDARGRKQYRYHPDWRAWRDAAKYGQLREFGRALPRIRRRVARDLSSRGLAPDKVAATVVRLLETTLARVGSRAYARENGSFGLTTVTRRHAWLQGSRLRLRFTGKSGVAHDVTVRDRRIARVVKRCLDLPGQQLFHYLDEDGEPRPVDSELINAYLREAGGGDFTAKHYRTWAASALALALLVRWPATDAAARRAAVVEVVKLVAARLANTPAVCRACYIHPGIVQAYLDGALPAGGAAPAGPRGLAADERRLLAFVAAWPHSEDR</sequence>
<dbReference type="GO" id="GO:0006265">
    <property type="term" value="P:DNA topological change"/>
    <property type="evidence" value="ECO:0007669"/>
    <property type="project" value="InterPro"/>
</dbReference>
<dbReference type="Gene3D" id="3.90.15.10">
    <property type="entry name" value="Topoisomerase I, Chain A, domain 3"/>
    <property type="match status" value="1"/>
</dbReference>
<dbReference type="OrthoDB" id="9778962at2"/>
<evidence type="ECO:0000313" key="3">
    <source>
        <dbReference type="EMBL" id="CCJ52560.1"/>
    </source>
</evidence>
<evidence type="ECO:0000313" key="4">
    <source>
        <dbReference type="Proteomes" id="UP000007564"/>
    </source>
</evidence>
<evidence type="ECO:0000259" key="1">
    <source>
        <dbReference type="Pfam" id="PF01028"/>
    </source>
</evidence>
<feature type="domain" description="DNA topoisomerase IB N-terminal" evidence="2">
    <location>
        <begin position="28"/>
        <end position="76"/>
    </location>
</feature>
<gene>
    <name evidence="3" type="ORF">BN112_0642</name>
</gene>
<dbReference type="GO" id="GO:0003677">
    <property type="term" value="F:DNA binding"/>
    <property type="evidence" value="ECO:0007669"/>
    <property type="project" value="InterPro"/>
</dbReference>
<protein>
    <submittedName>
        <fullName evidence="3">Uncharacterized protein</fullName>
    </submittedName>
</protein>
<dbReference type="KEGG" id="bbh:BN112_0642"/>
<dbReference type="PROSITE" id="PS52038">
    <property type="entry name" value="TOPO_IB_2"/>
    <property type="match status" value="1"/>
</dbReference>
<dbReference type="Proteomes" id="UP000007564">
    <property type="component" value="Chromosome"/>
</dbReference>
<evidence type="ECO:0000259" key="2">
    <source>
        <dbReference type="Pfam" id="PF21338"/>
    </source>
</evidence>
<dbReference type="InterPro" id="IPR014711">
    <property type="entry name" value="TopoI_cat_a-hlx-sub_euk"/>
</dbReference>
<dbReference type="InterPro" id="IPR011010">
    <property type="entry name" value="DNA_brk_join_enz"/>
</dbReference>
<dbReference type="AlphaFoldDB" id="A0A0C6P034"/>
<dbReference type="Pfam" id="PF01028">
    <property type="entry name" value="Topoisom_I"/>
    <property type="match status" value="1"/>
</dbReference>
<dbReference type="SUPFAM" id="SSF55869">
    <property type="entry name" value="DNA topoisomerase I domain"/>
    <property type="match status" value="1"/>
</dbReference>
<dbReference type="Pfam" id="PF21338">
    <property type="entry name" value="Top1B_N_bact"/>
    <property type="match status" value="1"/>
</dbReference>
<proteinExistence type="predicted"/>
<dbReference type="InterPro" id="IPR013500">
    <property type="entry name" value="TopoI_cat_euk"/>
</dbReference>
<name>A0A0C6P034_BORBO</name>
<dbReference type="HOGENOM" id="CLU_046978_1_1_4"/>
<dbReference type="GO" id="GO:0003917">
    <property type="term" value="F:DNA topoisomerase type I (single strand cut, ATP-independent) activity"/>
    <property type="evidence" value="ECO:0007669"/>
    <property type="project" value="InterPro"/>
</dbReference>
<dbReference type="EMBL" id="HE965806">
    <property type="protein sequence ID" value="CCJ52560.1"/>
    <property type="molecule type" value="Genomic_DNA"/>
</dbReference>
<dbReference type="SUPFAM" id="SSF56349">
    <property type="entry name" value="DNA breaking-rejoining enzymes"/>
    <property type="match status" value="1"/>
</dbReference>
<dbReference type="Gene3D" id="1.10.132.120">
    <property type="match status" value="1"/>
</dbReference>
<organism evidence="3 4">
    <name type="scientific">Bordetella bronchiseptica 253</name>
    <dbReference type="NCBI Taxonomy" id="568707"/>
    <lineage>
        <taxon>Bacteria</taxon>
        <taxon>Pseudomonadati</taxon>
        <taxon>Pseudomonadota</taxon>
        <taxon>Betaproteobacteria</taxon>
        <taxon>Burkholderiales</taxon>
        <taxon>Alcaligenaceae</taxon>
        <taxon>Bordetella</taxon>
    </lineage>
</organism>
<dbReference type="RefSeq" id="WP_015063835.1">
    <property type="nucleotide sequence ID" value="NC_019382.1"/>
</dbReference>
<dbReference type="InterPro" id="IPR049331">
    <property type="entry name" value="Top1B_N_bact"/>
</dbReference>
<feature type="domain" description="DNA topoisomerase I catalytic core eukaryotic-type" evidence="1">
    <location>
        <begin position="89"/>
        <end position="291"/>
    </location>
</feature>